<accession>A0ABQ8SS27</accession>
<sequence>MSAVYGEYSMSCSSILEWHKRYREGRLSLQDNARPGQAHRAITPADIAEVDGLIRENRRITVEELHRLVGISHGFVHVTATKYLHYRKICEQWIPHQLTEEQKTNRMAASLGRQPG</sequence>
<dbReference type="InterPro" id="IPR052709">
    <property type="entry name" value="Transposase-MT_Hybrid"/>
</dbReference>
<comment type="caution">
    <text evidence="2">The sequence shown here is derived from an EMBL/GenBank/DDBJ whole genome shotgun (WGS) entry which is preliminary data.</text>
</comment>
<dbReference type="EMBL" id="JAJSOF020000021">
    <property type="protein sequence ID" value="KAJ4436551.1"/>
    <property type="molecule type" value="Genomic_DNA"/>
</dbReference>
<keyword evidence="3" id="KW-1185">Reference proteome</keyword>
<reference evidence="2 3" key="1">
    <citation type="journal article" date="2022" name="Allergy">
        <title>Genome assembly and annotation of Periplaneta americana reveal a comprehensive cockroach allergen profile.</title>
        <authorList>
            <person name="Wang L."/>
            <person name="Xiong Q."/>
            <person name="Saelim N."/>
            <person name="Wang L."/>
            <person name="Nong W."/>
            <person name="Wan A.T."/>
            <person name="Shi M."/>
            <person name="Liu X."/>
            <person name="Cao Q."/>
            <person name="Hui J.H.L."/>
            <person name="Sookrung N."/>
            <person name="Leung T.F."/>
            <person name="Tungtrongchitr A."/>
            <person name="Tsui S.K.W."/>
        </authorList>
    </citation>
    <scope>NUCLEOTIDE SEQUENCE [LARGE SCALE GENOMIC DNA]</scope>
    <source>
        <strain evidence="2">PWHHKU_190912</strain>
    </source>
</reference>
<name>A0ABQ8SS27_PERAM</name>
<proteinExistence type="predicted"/>
<dbReference type="SUPFAM" id="SSF46689">
    <property type="entry name" value="Homeodomain-like"/>
    <property type="match status" value="1"/>
</dbReference>
<organism evidence="2 3">
    <name type="scientific">Periplaneta americana</name>
    <name type="common">American cockroach</name>
    <name type="synonym">Blatta americana</name>
    <dbReference type="NCBI Taxonomy" id="6978"/>
    <lineage>
        <taxon>Eukaryota</taxon>
        <taxon>Metazoa</taxon>
        <taxon>Ecdysozoa</taxon>
        <taxon>Arthropoda</taxon>
        <taxon>Hexapoda</taxon>
        <taxon>Insecta</taxon>
        <taxon>Pterygota</taxon>
        <taxon>Neoptera</taxon>
        <taxon>Polyneoptera</taxon>
        <taxon>Dictyoptera</taxon>
        <taxon>Blattodea</taxon>
        <taxon>Blattoidea</taxon>
        <taxon>Blattidae</taxon>
        <taxon>Blattinae</taxon>
        <taxon>Periplaneta</taxon>
    </lineage>
</organism>
<evidence type="ECO:0000313" key="3">
    <source>
        <dbReference type="Proteomes" id="UP001148838"/>
    </source>
</evidence>
<dbReference type="InterPro" id="IPR009057">
    <property type="entry name" value="Homeodomain-like_sf"/>
</dbReference>
<dbReference type="PANTHER" id="PTHR46060">
    <property type="entry name" value="MARINER MOS1 TRANSPOSASE-LIKE PROTEIN"/>
    <property type="match status" value="1"/>
</dbReference>
<dbReference type="PANTHER" id="PTHR46060:SF1">
    <property type="entry name" value="MARINER MOS1 TRANSPOSASE-LIKE PROTEIN"/>
    <property type="match status" value="1"/>
</dbReference>
<evidence type="ECO:0000313" key="2">
    <source>
        <dbReference type="EMBL" id="KAJ4436551.1"/>
    </source>
</evidence>
<comment type="subcellular location">
    <subcellularLocation>
        <location evidence="1">Nucleus</location>
    </subcellularLocation>
</comment>
<protein>
    <submittedName>
        <fullName evidence="2">Uncharacterized protein</fullName>
    </submittedName>
</protein>
<evidence type="ECO:0000256" key="1">
    <source>
        <dbReference type="ARBA" id="ARBA00004123"/>
    </source>
</evidence>
<dbReference type="Proteomes" id="UP001148838">
    <property type="component" value="Unassembled WGS sequence"/>
</dbReference>
<gene>
    <name evidence="2" type="ORF">ANN_16583</name>
</gene>